<sequence length="1915" mass="213220">MAPTANAFESEPTAVLPEETQKDHAAPAPLTSRASGDRETERTAPAGFPSLIGAAASPTSPTQREDRSIAMLPERTMNEVPEPSTDIGRTSGPHILTSNSFHYLGQDASEEEEPTIERTAPTKHTSPGERQPSKRAPADFLTQDGFTLVSHRQSQRATKTSENQTERLHTVLFRPSLAKIQLEPSDKSKITQEIRSRFNRYVIPNMRLNPTKNILAVDTPYVETRDKLLLITKLDEIEVYAFPATPANASVGTVHQIIGEHSLQVVRTLLQSRHTILDITRKGQGTSVSVVFQGRNAPDHVTLGSRWYRVYPSRGRGPKRQVSYKYDQQSTIEEPPLTPTSRQQSQEENNIRTWSPIFAAALSAGRRDKSTVATQPRLPAERAARNISDSPRRKDTTTSQRRRGRSLSKRQFTWIRGDKDAPGQPPSLSKGHSQHSKRSSLRGSTAAKRHNTRGKSVPSPQERSQLRRGMTGGRHIEPFGLPEPPVCGANFSSHRDLLCGDVDMRRADSLRRTAEISRRDGGTREKSRSRSTNRPNLNEQDGSKKNHDESRHLRRTTGLPFKAASGPYPIPQHASKQVDSNWSCPGVYSSERDPPSPAPKHQPSVTPLPLFPIPPGADATGALPTPRKDAPAAAPPLFSTIPIPNFSLPGYDTYTGPTIPHRQRTPNGSGGKAPPHSVNYRGNAAVLVATRNPHDELDLQRWCTQHKEVVGVALQLPQCKVVVVSIYVRPSIHNSVTIDWSWVENLRKMHPDALVVIGGDFNTRHTYWGSRTDTYHGSNLVCAMEDNHLSLLNYPDLPTRVGQHARQGDTTTDLTWTNRRRALFWELGADTWGSDHLPIFIRLRGHKITAPKRTTSVVCWDAFRAELEQTPVTTSGGDPETHELAHLLRTIHDAKRSSTQQFQVAEDKPSPDLHLANLWQQRLDALCAYRERGRTPGLRCRLNLITAEARDYANTLSTDRWCDLCSSFNGNMSGPRIWHIFRNWQGKAKRRTAAQTAALRMRISEEQLALQAGAVFFPQPAASPDPTIYSRDSATPTQMIGDFQALDLQAPEQVDMDQPFQMAELHAALARANARSAPGPDLITISELRNLPELHLQLLLDAINKIWTTGNYPSSWRESLVIPIPKPGKPPNELTNLRPISLTSNLCKLTERMVLERLMWHLERNSPLHPHQLGFRHGMSTQDILLMLRHQVLDAYSKVQTRTVVAVDVRKAFDTVPHEAVIQSAELAGVCGHLLNFVKSFLNDRTYKIKAGDYIGPAQPNRTGVPQGAVLSPTLFNLVMARLPPLLEAVPSLHFAVYADDVTIWATTGSAGEQEHTLQLGLDVIQGFLRNVGMTASAEKTEYVVVLNGPHRKTEAVRNQIALSMAGQRIRRKPSVRILGAYIDQDGKGTTWVTKVASRCRSLLRLIRRITHLQWGTRERETRQLVTALLESRILYGYNYHVLTPRQAEQLEKLNREAIRIVSGLPKHTPLRELYAHGGMNLLSELAEQALLAQRDRLSSSTAGLSILEELRVSPSLDVRPADAHSPPPWAAPVTLTDGKPLPRNMGPGPSNSERRRRFAKAHTRSVAHKSPPTHTIIYTDMAETLLSTAGDDGEGEDRTPKHVQAVAWVDTTHGIPNAAALSTTEDVDTTQAELVALLRASQWVLQTFAPTDIPHRLLLFTDSTRAYETCRRASGSPSTYTGIVGELLAAFLELRNKLNIQATISWVPAHAGIDGNEWAHSEARAAVRQMASAPNAFHNSAGEAAGPADPSVVKESAKQRRRRTLRHLREEREERPDEQLRPVPPMPNDLPRSTQTLVRRLATNTVLSPALRHKFFGDDPDEGACRRCGKTATAAHVVWECERHARLRNKKLEELPDEIRPATYVDWILPTSHDKTIVSLLWTKLAEFVYDNDGPGGRLSSSRRRWDQHPPRPP</sequence>
<accession>A0AC60PKZ5</accession>
<dbReference type="Proteomes" id="UP000805193">
    <property type="component" value="Unassembled WGS sequence"/>
</dbReference>
<protein>
    <submittedName>
        <fullName evidence="1">Uncharacterized protein</fullName>
    </submittedName>
</protein>
<dbReference type="EMBL" id="JABSTQ010010361">
    <property type="protein sequence ID" value="KAG0421472.1"/>
    <property type="molecule type" value="Genomic_DNA"/>
</dbReference>
<comment type="caution">
    <text evidence="1">The sequence shown here is derived from an EMBL/GenBank/DDBJ whole genome shotgun (WGS) entry which is preliminary data.</text>
</comment>
<organism evidence="1 2">
    <name type="scientific">Ixodes persulcatus</name>
    <name type="common">Taiga tick</name>
    <dbReference type="NCBI Taxonomy" id="34615"/>
    <lineage>
        <taxon>Eukaryota</taxon>
        <taxon>Metazoa</taxon>
        <taxon>Ecdysozoa</taxon>
        <taxon>Arthropoda</taxon>
        <taxon>Chelicerata</taxon>
        <taxon>Arachnida</taxon>
        <taxon>Acari</taxon>
        <taxon>Parasitiformes</taxon>
        <taxon>Ixodida</taxon>
        <taxon>Ixodoidea</taxon>
        <taxon>Ixodidae</taxon>
        <taxon>Ixodinae</taxon>
        <taxon>Ixodes</taxon>
    </lineage>
</organism>
<evidence type="ECO:0000313" key="1">
    <source>
        <dbReference type="EMBL" id="KAG0421472.1"/>
    </source>
</evidence>
<proteinExistence type="predicted"/>
<reference evidence="1 2" key="1">
    <citation type="journal article" date="2020" name="Cell">
        <title>Large-Scale Comparative Analyses of Tick Genomes Elucidate Their Genetic Diversity and Vector Capacities.</title>
        <authorList>
            <consortium name="Tick Genome and Microbiome Consortium (TIGMIC)"/>
            <person name="Jia N."/>
            <person name="Wang J."/>
            <person name="Shi W."/>
            <person name="Du L."/>
            <person name="Sun Y."/>
            <person name="Zhan W."/>
            <person name="Jiang J.F."/>
            <person name="Wang Q."/>
            <person name="Zhang B."/>
            <person name="Ji P."/>
            <person name="Bell-Sakyi L."/>
            <person name="Cui X.M."/>
            <person name="Yuan T.T."/>
            <person name="Jiang B.G."/>
            <person name="Yang W.F."/>
            <person name="Lam T.T."/>
            <person name="Chang Q.C."/>
            <person name="Ding S.J."/>
            <person name="Wang X.J."/>
            <person name="Zhu J.G."/>
            <person name="Ruan X.D."/>
            <person name="Zhao L."/>
            <person name="Wei J.T."/>
            <person name="Ye R.Z."/>
            <person name="Que T.C."/>
            <person name="Du C.H."/>
            <person name="Zhou Y.H."/>
            <person name="Cheng J.X."/>
            <person name="Dai P.F."/>
            <person name="Guo W.B."/>
            <person name="Han X.H."/>
            <person name="Huang E.J."/>
            <person name="Li L.F."/>
            <person name="Wei W."/>
            <person name="Gao Y.C."/>
            <person name="Liu J.Z."/>
            <person name="Shao H.Z."/>
            <person name="Wang X."/>
            <person name="Wang C.C."/>
            <person name="Yang T.C."/>
            <person name="Huo Q.B."/>
            <person name="Li W."/>
            <person name="Chen H.Y."/>
            <person name="Chen S.E."/>
            <person name="Zhou L.G."/>
            <person name="Ni X.B."/>
            <person name="Tian J.H."/>
            <person name="Sheng Y."/>
            <person name="Liu T."/>
            <person name="Pan Y.S."/>
            <person name="Xia L.Y."/>
            <person name="Li J."/>
            <person name="Zhao F."/>
            <person name="Cao W.C."/>
        </authorList>
    </citation>
    <scope>NUCLEOTIDE SEQUENCE [LARGE SCALE GENOMIC DNA]</scope>
    <source>
        <strain evidence="1">Iper-2018</strain>
    </source>
</reference>
<evidence type="ECO:0000313" key="2">
    <source>
        <dbReference type="Proteomes" id="UP000805193"/>
    </source>
</evidence>
<keyword evidence="2" id="KW-1185">Reference proteome</keyword>
<name>A0AC60PKZ5_IXOPE</name>
<gene>
    <name evidence="1" type="ORF">HPB47_002638</name>
</gene>